<feature type="transmembrane region" description="Helical" evidence="8">
    <location>
        <begin position="698"/>
        <end position="717"/>
    </location>
</feature>
<evidence type="ECO:0000256" key="8">
    <source>
        <dbReference type="SAM" id="Phobius"/>
    </source>
</evidence>
<keyword evidence="3 11" id="KW-0808">Transferase</keyword>
<organism evidence="11 12">
    <name type="scientific">Fusarium mexicanum</name>
    <dbReference type="NCBI Taxonomy" id="751941"/>
    <lineage>
        <taxon>Eukaryota</taxon>
        <taxon>Fungi</taxon>
        <taxon>Dikarya</taxon>
        <taxon>Ascomycota</taxon>
        <taxon>Pezizomycotina</taxon>
        <taxon>Sordariomycetes</taxon>
        <taxon>Hypocreomycetidae</taxon>
        <taxon>Hypocreales</taxon>
        <taxon>Nectriaceae</taxon>
        <taxon>Fusarium</taxon>
        <taxon>Fusarium fujikuroi species complex</taxon>
    </lineage>
</organism>
<feature type="transmembrane region" description="Helical" evidence="8">
    <location>
        <begin position="395"/>
        <end position="413"/>
    </location>
</feature>
<proteinExistence type="inferred from homology"/>
<reference evidence="11 12" key="1">
    <citation type="submission" date="2020-05" db="EMBL/GenBank/DDBJ databases">
        <title>Identification and distribution of gene clusters putatively required for synthesis of sphingolipid metabolism inhibitors in phylogenetically diverse species of the filamentous fungus Fusarium.</title>
        <authorList>
            <person name="Kim H.-S."/>
            <person name="Busman M."/>
            <person name="Brown D.W."/>
            <person name="Divon H."/>
            <person name="Uhlig S."/>
            <person name="Proctor R.H."/>
        </authorList>
    </citation>
    <scope>NUCLEOTIDE SEQUENCE [LARGE SCALE GENOMIC DNA]</scope>
    <source>
        <strain evidence="11 12">NRRL 53147</strain>
    </source>
</reference>
<feature type="transmembrane region" description="Helical" evidence="8">
    <location>
        <begin position="593"/>
        <end position="614"/>
    </location>
</feature>
<evidence type="ECO:0000256" key="3">
    <source>
        <dbReference type="ARBA" id="ARBA00022679"/>
    </source>
</evidence>
<dbReference type="InterPro" id="IPR057106">
    <property type="entry name" value="NXPE4_C"/>
</dbReference>
<evidence type="ECO:0000256" key="4">
    <source>
        <dbReference type="ARBA" id="ARBA00022692"/>
    </source>
</evidence>
<comment type="subcellular location">
    <subcellularLocation>
        <location evidence="1">Membrane</location>
        <topology evidence="1">Multi-pass membrane protein</topology>
    </subcellularLocation>
</comment>
<dbReference type="Proteomes" id="UP000522262">
    <property type="component" value="Unassembled WGS sequence"/>
</dbReference>
<dbReference type="PANTHER" id="PTHR13533">
    <property type="entry name" value="N-ACETYLNEURAMINATE 9-O-ACETYLTRANSFERASE"/>
    <property type="match status" value="1"/>
</dbReference>
<evidence type="ECO:0000259" key="10">
    <source>
        <dbReference type="Pfam" id="PF24536"/>
    </source>
</evidence>
<evidence type="ECO:0000256" key="5">
    <source>
        <dbReference type="ARBA" id="ARBA00022989"/>
    </source>
</evidence>
<evidence type="ECO:0000259" key="9">
    <source>
        <dbReference type="Pfam" id="PF07779"/>
    </source>
</evidence>
<comment type="similarity">
    <text evidence="2">Belongs to the PC-esterase family. CASD1 subfamily.</text>
</comment>
<keyword evidence="6 8" id="KW-0472">Membrane</keyword>
<keyword evidence="5 8" id="KW-1133">Transmembrane helix</keyword>
<feature type="domain" description="Cas1p 10 TM acyl transferase" evidence="9">
    <location>
        <begin position="392"/>
        <end position="803"/>
    </location>
</feature>
<feature type="transmembrane region" description="Helical" evidence="8">
    <location>
        <begin position="817"/>
        <end position="835"/>
    </location>
</feature>
<feature type="transmembrane region" description="Helical" evidence="8">
    <location>
        <begin position="362"/>
        <end position="383"/>
    </location>
</feature>
<feature type="transmembrane region" description="Helical" evidence="8">
    <location>
        <begin position="634"/>
        <end position="654"/>
    </location>
</feature>
<feature type="transmembrane region" description="Helical" evidence="8">
    <location>
        <begin position="561"/>
        <end position="586"/>
    </location>
</feature>
<feature type="transmembrane region" description="Helical" evidence="8">
    <location>
        <begin position="12"/>
        <end position="34"/>
    </location>
</feature>
<evidence type="ECO:0000256" key="1">
    <source>
        <dbReference type="ARBA" id="ARBA00004141"/>
    </source>
</evidence>
<sequence>MITQLSPSDPIITRIILTTFSVLLFTLFAFNILLPSDDPYRCQPLLGSNGRYGSWINTPNENGSRAPFTNWQPDGCMLHHYTPDDIKQCMGDRPLHFSGDSTIRQVYWAMARLLDRKMAVELRENTNLPSNYIFNLNGVELRSIWNPYLETSAFATQLEAFSKKKHGLHEERLQHWNQENHGLYSETHDEVPGLVLLGAGAWFALRQFNHVSYPSFKSALDNITQILHLENLPDFGTVPMDAQGIGDEVFIAPAKPPDYDLLPKWRKAAKGYQRGELEALNEYLFSQEDKHRLRLLRSFPALSYQQPETMVDITETGMHVIDSVAEMKANILLNLRCNAKLDRKIGHPFARTCCTDYGQHSWAHAIMLWSTFVYMTFWAVMQLLNISIPTTTKRWMQPSTAAATLAVALLYCYSADRTQILAKGNKEFTPQEVRILACICLIIALVTVRKTKSHMAPHFTLLSNSDLAEYTNILSKDQIDEWKGWMLFTLLIYHWTGAPLNSPVEILNRLLISIYVFQSSYRYTVYFLVERDFSFRYIVVTLLRLNLLSCTLSYIMGTNYIFYFLPAFISFWFLITYATFALYFSLNDRSEMVIGKITASFIIVTVILNFTPVYRGLFKLQQLVFSGKWDHDAFISQAIADGFVPFIGMFAGVIRQHVRHSSTWYTDYRNAIIPSMAGLLGYAYFYAHLEDKSAFTSLYPSVSIIPIMSIIALRNATTTLRNYNSAAAVWLGRYSLELYVFHFHILLAGDGSGLLLLDNFTRNNGLFMGRWRDLMILLPIYLYISYAVAEATDGCTGLLTDANTKQFSAIQSVLKHPGVMVIFSLFGFLNWLLLIDSEHLIGR</sequence>
<feature type="domain" description="NXPE C-terminal" evidence="10">
    <location>
        <begin position="71"/>
        <end position="130"/>
    </location>
</feature>
<dbReference type="AlphaFoldDB" id="A0A8H5N021"/>
<evidence type="ECO:0000313" key="11">
    <source>
        <dbReference type="EMBL" id="KAF5546565.1"/>
    </source>
</evidence>
<keyword evidence="12" id="KW-1185">Reference proteome</keyword>
<gene>
    <name evidence="11" type="ORF">FMEXI_5588</name>
</gene>
<dbReference type="Pfam" id="PF07779">
    <property type="entry name" value="Cas1_AcylT"/>
    <property type="match status" value="1"/>
</dbReference>
<feature type="transmembrane region" description="Helical" evidence="8">
    <location>
        <begin position="666"/>
        <end position="686"/>
    </location>
</feature>
<dbReference type="GO" id="GO:0005794">
    <property type="term" value="C:Golgi apparatus"/>
    <property type="evidence" value="ECO:0007669"/>
    <property type="project" value="UniProtKB-ARBA"/>
</dbReference>
<dbReference type="GO" id="GO:0005975">
    <property type="term" value="P:carbohydrate metabolic process"/>
    <property type="evidence" value="ECO:0007669"/>
    <property type="project" value="UniProtKB-ARBA"/>
</dbReference>
<dbReference type="InterPro" id="IPR012419">
    <property type="entry name" value="Cas1_AcylTrans_dom"/>
</dbReference>
<dbReference type="GO" id="GO:0016020">
    <property type="term" value="C:membrane"/>
    <property type="evidence" value="ECO:0007669"/>
    <property type="project" value="UniProtKB-SubCell"/>
</dbReference>
<protein>
    <submittedName>
        <fullName evidence="11">O-acetyltransferase CAS1</fullName>
    </submittedName>
</protein>
<evidence type="ECO:0000256" key="7">
    <source>
        <dbReference type="ARBA" id="ARBA00023180"/>
    </source>
</evidence>
<dbReference type="EMBL" id="JAAOAM010000114">
    <property type="protein sequence ID" value="KAF5546565.1"/>
    <property type="molecule type" value="Genomic_DNA"/>
</dbReference>
<dbReference type="Pfam" id="PF24536">
    <property type="entry name" value="NXPE4_C"/>
    <property type="match status" value="1"/>
</dbReference>
<comment type="caution">
    <text evidence="11">The sequence shown here is derived from an EMBL/GenBank/DDBJ whole genome shotgun (WGS) entry which is preliminary data.</text>
</comment>
<feature type="transmembrane region" description="Helical" evidence="8">
    <location>
        <begin position="738"/>
        <end position="757"/>
    </location>
</feature>
<name>A0A8H5N021_9HYPO</name>
<feature type="transmembrane region" description="Helical" evidence="8">
    <location>
        <begin position="537"/>
        <end position="555"/>
    </location>
</feature>
<dbReference type="GO" id="GO:0016740">
    <property type="term" value="F:transferase activity"/>
    <property type="evidence" value="ECO:0007669"/>
    <property type="project" value="UniProtKB-KW"/>
</dbReference>
<accession>A0A8H5N021</accession>
<dbReference type="PANTHER" id="PTHR13533:SF1">
    <property type="entry name" value="N-ACETYLNEURAMINATE 9-O-ACETYLTRANSFERASE"/>
    <property type="match status" value="1"/>
</dbReference>
<evidence type="ECO:0000256" key="2">
    <source>
        <dbReference type="ARBA" id="ARBA00010666"/>
    </source>
</evidence>
<keyword evidence="4 8" id="KW-0812">Transmembrane</keyword>
<evidence type="ECO:0000256" key="6">
    <source>
        <dbReference type="ARBA" id="ARBA00023136"/>
    </source>
</evidence>
<keyword evidence="7" id="KW-0325">Glycoprotein</keyword>
<evidence type="ECO:0000313" key="12">
    <source>
        <dbReference type="Proteomes" id="UP000522262"/>
    </source>
</evidence>